<dbReference type="CDD" id="cd04502">
    <property type="entry name" value="SGNH_hydrolase_like_7"/>
    <property type="match status" value="1"/>
</dbReference>
<dbReference type="EMBL" id="JBHSJJ010000002">
    <property type="protein sequence ID" value="MFC4870998.1"/>
    <property type="molecule type" value="Genomic_DNA"/>
</dbReference>
<dbReference type="GO" id="GO:0016787">
    <property type="term" value="F:hydrolase activity"/>
    <property type="evidence" value="ECO:0007669"/>
    <property type="project" value="UniProtKB-KW"/>
</dbReference>
<dbReference type="SUPFAM" id="SSF52266">
    <property type="entry name" value="SGNH hydrolase"/>
    <property type="match status" value="1"/>
</dbReference>
<evidence type="ECO:0000256" key="1">
    <source>
        <dbReference type="SAM" id="SignalP"/>
    </source>
</evidence>
<dbReference type="Pfam" id="PF13472">
    <property type="entry name" value="Lipase_GDSL_2"/>
    <property type="match status" value="1"/>
</dbReference>
<keyword evidence="3" id="KW-0378">Hydrolase</keyword>
<name>A0ABV9SXC4_9BACT</name>
<evidence type="ECO:0000313" key="4">
    <source>
        <dbReference type="Proteomes" id="UP001595818"/>
    </source>
</evidence>
<protein>
    <submittedName>
        <fullName evidence="3">SGNH/GDSL hydrolase family protein</fullName>
    </submittedName>
</protein>
<evidence type="ECO:0000259" key="2">
    <source>
        <dbReference type="Pfam" id="PF13472"/>
    </source>
</evidence>
<dbReference type="InterPro" id="IPR036514">
    <property type="entry name" value="SGNH_hydro_sf"/>
</dbReference>
<comment type="caution">
    <text evidence="3">The sequence shown here is derived from an EMBL/GenBank/DDBJ whole genome shotgun (WGS) entry which is preliminary data.</text>
</comment>
<accession>A0ABV9SXC4</accession>
<feature type="domain" description="SGNH hydrolase-type esterase" evidence="2">
    <location>
        <begin position="56"/>
        <end position="206"/>
    </location>
</feature>
<dbReference type="Proteomes" id="UP001595818">
    <property type="component" value="Unassembled WGS sequence"/>
</dbReference>
<dbReference type="RefSeq" id="WP_377062058.1">
    <property type="nucleotide sequence ID" value="NZ_JBHSJJ010000002.1"/>
</dbReference>
<sequence length="215" mass="24751">MKKPASLILILIICQFAVLAQDPERFEKQVQEINTDFPHDEHAGAILFTGSSSVRMWRDLPEDFPDHQIVNAGFGGSHASDLLYYIDELILDYQPKKVFIYEGDNDIAAGKDAQKIIETLNLIVTQIQLKLPDSQIILISAKPSIARWELAEQYVALNQEMKTYSVVKENVSYADVWTKMLDEDNKPFTDIFLEDNLHMNRKGYDIWKEVIQEFL</sequence>
<evidence type="ECO:0000313" key="3">
    <source>
        <dbReference type="EMBL" id="MFC4870998.1"/>
    </source>
</evidence>
<feature type="chain" id="PRO_5046949998" evidence="1">
    <location>
        <begin position="21"/>
        <end position="215"/>
    </location>
</feature>
<dbReference type="PANTHER" id="PTHR30383">
    <property type="entry name" value="THIOESTERASE 1/PROTEASE 1/LYSOPHOSPHOLIPASE L1"/>
    <property type="match status" value="1"/>
</dbReference>
<dbReference type="Gene3D" id="3.40.50.1110">
    <property type="entry name" value="SGNH hydrolase"/>
    <property type="match status" value="1"/>
</dbReference>
<dbReference type="InterPro" id="IPR051532">
    <property type="entry name" value="Ester_Hydrolysis_Enzymes"/>
</dbReference>
<reference evidence="4" key="1">
    <citation type="journal article" date="2019" name="Int. J. Syst. Evol. Microbiol.">
        <title>The Global Catalogue of Microorganisms (GCM) 10K type strain sequencing project: providing services to taxonomists for standard genome sequencing and annotation.</title>
        <authorList>
            <consortium name="The Broad Institute Genomics Platform"/>
            <consortium name="The Broad Institute Genome Sequencing Center for Infectious Disease"/>
            <person name="Wu L."/>
            <person name="Ma J."/>
        </authorList>
    </citation>
    <scope>NUCLEOTIDE SEQUENCE [LARGE SCALE GENOMIC DNA]</scope>
    <source>
        <strain evidence="4">CGMCC 4.7466</strain>
    </source>
</reference>
<dbReference type="InterPro" id="IPR013830">
    <property type="entry name" value="SGNH_hydro"/>
</dbReference>
<keyword evidence="1" id="KW-0732">Signal</keyword>
<organism evidence="3 4">
    <name type="scientific">Negadavirga shengliensis</name>
    <dbReference type="NCBI Taxonomy" id="1389218"/>
    <lineage>
        <taxon>Bacteria</taxon>
        <taxon>Pseudomonadati</taxon>
        <taxon>Bacteroidota</taxon>
        <taxon>Cytophagia</taxon>
        <taxon>Cytophagales</taxon>
        <taxon>Cyclobacteriaceae</taxon>
        <taxon>Negadavirga</taxon>
    </lineage>
</organism>
<feature type="signal peptide" evidence="1">
    <location>
        <begin position="1"/>
        <end position="20"/>
    </location>
</feature>
<dbReference type="PANTHER" id="PTHR30383:SF5">
    <property type="entry name" value="SGNH HYDROLASE-TYPE ESTERASE DOMAIN-CONTAINING PROTEIN"/>
    <property type="match status" value="1"/>
</dbReference>
<gene>
    <name evidence="3" type="ORF">ACFPFU_04815</name>
</gene>
<proteinExistence type="predicted"/>
<keyword evidence="4" id="KW-1185">Reference proteome</keyword>